<evidence type="ECO:0000256" key="3">
    <source>
        <dbReference type="ARBA" id="ARBA00022692"/>
    </source>
</evidence>
<feature type="transmembrane region" description="Helical" evidence="7">
    <location>
        <begin position="193"/>
        <end position="213"/>
    </location>
</feature>
<feature type="transmembrane region" description="Helical" evidence="7">
    <location>
        <begin position="455"/>
        <end position="478"/>
    </location>
</feature>
<dbReference type="AlphaFoldDB" id="A0A8J9ZN26"/>
<evidence type="ECO:0000256" key="4">
    <source>
        <dbReference type="ARBA" id="ARBA00022989"/>
    </source>
</evidence>
<organism evidence="8 9">
    <name type="scientific">Branchiostoma lanceolatum</name>
    <name type="common">Common lancelet</name>
    <name type="synonym">Amphioxus lanceolatum</name>
    <dbReference type="NCBI Taxonomy" id="7740"/>
    <lineage>
        <taxon>Eukaryota</taxon>
        <taxon>Metazoa</taxon>
        <taxon>Chordata</taxon>
        <taxon>Cephalochordata</taxon>
        <taxon>Leptocardii</taxon>
        <taxon>Amphioxiformes</taxon>
        <taxon>Branchiostomatidae</taxon>
        <taxon>Branchiostoma</taxon>
    </lineage>
</organism>
<keyword evidence="3 7" id="KW-0812">Transmembrane</keyword>
<feature type="transmembrane region" description="Helical" evidence="7">
    <location>
        <begin position="84"/>
        <end position="103"/>
    </location>
</feature>
<dbReference type="PANTHER" id="PTHR19432:SF37">
    <property type="entry name" value="SOLUTE CARRIER FAMILY 45 MEMBER 3"/>
    <property type="match status" value="1"/>
</dbReference>
<comment type="subcellular location">
    <subcellularLocation>
        <location evidence="1">Membrane</location>
        <topology evidence="1">Multi-pass membrane protein</topology>
    </subcellularLocation>
</comment>
<dbReference type="InterPro" id="IPR036259">
    <property type="entry name" value="MFS_trans_sf"/>
</dbReference>
<dbReference type="EMBL" id="OV696688">
    <property type="protein sequence ID" value="CAH1257076.1"/>
    <property type="molecule type" value="Genomic_DNA"/>
</dbReference>
<dbReference type="FunFam" id="1.20.1250.20:FF:000193">
    <property type="entry name" value="Solute carrier family 45 member 3"/>
    <property type="match status" value="1"/>
</dbReference>
<evidence type="ECO:0000256" key="7">
    <source>
        <dbReference type="SAM" id="Phobius"/>
    </source>
</evidence>
<dbReference type="GO" id="GO:0008506">
    <property type="term" value="F:sucrose:proton symporter activity"/>
    <property type="evidence" value="ECO:0007669"/>
    <property type="project" value="TreeGrafter"/>
</dbReference>
<feature type="transmembrane region" description="Helical" evidence="7">
    <location>
        <begin position="12"/>
        <end position="40"/>
    </location>
</feature>
<evidence type="ECO:0000313" key="9">
    <source>
        <dbReference type="Proteomes" id="UP000838412"/>
    </source>
</evidence>
<feature type="transmembrane region" description="Helical" evidence="7">
    <location>
        <begin position="115"/>
        <end position="135"/>
    </location>
</feature>
<keyword evidence="5 7" id="KW-0472">Membrane</keyword>
<proteinExistence type="predicted"/>
<feature type="transmembrane region" description="Helical" evidence="7">
    <location>
        <begin position="320"/>
        <end position="339"/>
    </location>
</feature>
<dbReference type="FunFam" id="1.20.1250.20:FF:000230">
    <property type="entry name" value="Solute carrier family 45 member 3"/>
    <property type="match status" value="1"/>
</dbReference>
<evidence type="ECO:0000256" key="6">
    <source>
        <dbReference type="SAM" id="MobiDB-lite"/>
    </source>
</evidence>
<evidence type="ECO:0000256" key="2">
    <source>
        <dbReference type="ARBA" id="ARBA00022448"/>
    </source>
</evidence>
<dbReference type="Pfam" id="PF13347">
    <property type="entry name" value="MFS_2"/>
    <property type="match status" value="1"/>
</dbReference>
<name>A0A8J9ZN26_BRALA</name>
<feature type="region of interest" description="Disordered" evidence="6">
    <location>
        <begin position="500"/>
        <end position="522"/>
    </location>
</feature>
<keyword evidence="2" id="KW-0813">Transport</keyword>
<evidence type="ECO:0000256" key="5">
    <source>
        <dbReference type="ARBA" id="ARBA00023136"/>
    </source>
</evidence>
<feature type="transmembrane region" description="Helical" evidence="7">
    <location>
        <begin position="52"/>
        <end position="72"/>
    </location>
</feature>
<sequence length="522" mass="56953">MSVAMDISISALWRLLLLNSLVFGIEICAAAGFTFVPPLLLKSGMEDSQMSLVLGIGPFIALFLVPAIGATSDQCQSSLGRRRPFILILSAGICLSLVFIPYGELIGNSLGGKPYAMSIITLGVVLLDCCTQACFTPMEALLADIYGNTDMSESSFLVYTFMVSLGGCVGYLLTAIDWENSVLALWVGGQEQAVFLLLFLLFAGSLGVTVFTAKEKVSGERDSQVTFTPHRRCRICDFVPRACLQSVVAFTRLIPKGLTNSIEAPFVLRRLQVAHFFMWAALFCYTMFFSDFVGEEVYHGRPHALVGSDERKLYDEGVRMGSFGLLIQCVMAAVFSMFLETVVKQIGERRTLQLSMALFTVAMTLLVFVRTPVMVVMMSALTGFASAAANSLPYTLVGAYHEKQEIFFAFDSPLTESLRSSGVGVHMAALDSSYFLAQIMLSALMGYIVHITHSVTTYITCAALLGVAACFSLSGIIVTEEDLQTIRTSRALTVLESPRRSQGKVRRSNSGKSHMSISMEMF</sequence>
<evidence type="ECO:0000256" key="1">
    <source>
        <dbReference type="ARBA" id="ARBA00004141"/>
    </source>
</evidence>
<feature type="transmembrane region" description="Helical" evidence="7">
    <location>
        <begin position="375"/>
        <end position="397"/>
    </location>
</feature>
<gene>
    <name evidence="8" type="primary">SLC45A3</name>
    <name evidence="8" type="ORF">BLAG_LOCUS15120</name>
</gene>
<feature type="transmembrane region" description="Helical" evidence="7">
    <location>
        <begin position="156"/>
        <end position="173"/>
    </location>
</feature>
<evidence type="ECO:0000313" key="8">
    <source>
        <dbReference type="EMBL" id="CAH1257076.1"/>
    </source>
</evidence>
<feature type="transmembrane region" description="Helical" evidence="7">
    <location>
        <begin position="428"/>
        <end position="449"/>
    </location>
</feature>
<feature type="transmembrane region" description="Helical" evidence="7">
    <location>
        <begin position="351"/>
        <end position="369"/>
    </location>
</feature>
<dbReference type="SUPFAM" id="SSF103473">
    <property type="entry name" value="MFS general substrate transporter"/>
    <property type="match status" value="1"/>
</dbReference>
<dbReference type="PANTHER" id="PTHR19432">
    <property type="entry name" value="SUGAR TRANSPORTER"/>
    <property type="match status" value="1"/>
</dbReference>
<keyword evidence="4 7" id="KW-1133">Transmembrane helix</keyword>
<reference evidence="8" key="1">
    <citation type="submission" date="2022-01" db="EMBL/GenBank/DDBJ databases">
        <authorList>
            <person name="Braso-Vives M."/>
        </authorList>
    </citation>
    <scope>NUCLEOTIDE SEQUENCE</scope>
</reference>
<dbReference type="Proteomes" id="UP000838412">
    <property type="component" value="Chromosome 3"/>
</dbReference>
<accession>A0A8J9ZN26</accession>
<keyword evidence="9" id="KW-1185">Reference proteome</keyword>
<protein>
    <submittedName>
        <fullName evidence="8">SLC45A3 protein</fullName>
    </submittedName>
</protein>
<dbReference type="OrthoDB" id="28755at2759"/>
<dbReference type="Gene3D" id="1.20.1250.20">
    <property type="entry name" value="MFS general substrate transporter like domains"/>
    <property type="match status" value="2"/>
</dbReference>
<dbReference type="GO" id="GO:0016020">
    <property type="term" value="C:membrane"/>
    <property type="evidence" value="ECO:0007669"/>
    <property type="project" value="UniProtKB-SubCell"/>
</dbReference>
<feature type="transmembrane region" description="Helical" evidence="7">
    <location>
        <begin position="276"/>
        <end position="293"/>
    </location>
</feature>